<sequence length="160" mass="16331">MRSAEGSRSGGYLTASGPTKAPWLGILRSALALSGGAAVLAAAAAAPISGPGAAASALSGWFLIAAFFGISLLVGHVVGRSNPSGAIGMFVVTYAIKIAGFAVILLVLGTPEWLHTEWFALTAVGAVVLWQFAEIRAFSRSRHLIYSDVTDTARKGGSDA</sequence>
<protein>
    <recommendedName>
        <fullName evidence="4">ATP synthase protein I</fullName>
    </recommendedName>
</protein>
<dbReference type="RefSeq" id="WP_152273402.1">
    <property type="nucleotide sequence ID" value="NZ_VTFX01000007.1"/>
</dbReference>
<keyword evidence="1" id="KW-0812">Transmembrane</keyword>
<dbReference type="Proteomes" id="UP000326852">
    <property type="component" value="Unassembled WGS sequence"/>
</dbReference>
<evidence type="ECO:0008006" key="4">
    <source>
        <dbReference type="Google" id="ProtNLM"/>
    </source>
</evidence>
<gene>
    <name evidence="2" type="ORF">GD627_16245</name>
</gene>
<keyword evidence="1" id="KW-1133">Transmembrane helix</keyword>
<organism evidence="2 3">
    <name type="scientific">Arthrobacter yangruifuii</name>
    <dbReference type="NCBI Taxonomy" id="2606616"/>
    <lineage>
        <taxon>Bacteria</taxon>
        <taxon>Bacillati</taxon>
        <taxon>Actinomycetota</taxon>
        <taxon>Actinomycetes</taxon>
        <taxon>Micrococcales</taxon>
        <taxon>Micrococcaceae</taxon>
        <taxon>Arthrobacter</taxon>
    </lineage>
</organism>
<keyword evidence="3" id="KW-1185">Reference proteome</keyword>
<name>A0A5N6ME77_9MICC</name>
<feature type="transmembrane region" description="Helical" evidence="1">
    <location>
        <begin position="113"/>
        <end position="133"/>
    </location>
</feature>
<feature type="transmembrane region" description="Helical" evidence="1">
    <location>
        <begin position="86"/>
        <end position="107"/>
    </location>
</feature>
<evidence type="ECO:0000313" key="3">
    <source>
        <dbReference type="Proteomes" id="UP000326852"/>
    </source>
</evidence>
<comment type="caution">
    <text evidence="2">The sequence shown here is derived from an EMBL/GenBank/DDBJ whole genome shotgun (WGS) entry which is preliminary data.</text>
</comment>
<accession>A0A5N6ME77</accession>
<evidence type="ECO:0000313" key="2">
    <source>
        <dbReference type="EMBL" id="KAD3436348.1"/>
    </source>
</evidence>
<feature type="transmembrane region" description="Helical" evidence="1">
    <location>
        <begin position="21"/>
        <end position="46"/>
    </location>
</feature>
<dbReference type="EMBL" id="VTFX01000007">
    <property type="protein sequence ID" value="KAD3436348.1"/>
    <property type="molecule type" value="Genomic_DNA"/>
</dbReference>
<evidence type="ECO:0000256" key="1">
    <source>
        <dbReference type="SAM" id="Phobius"/>
    </source>
</evidence>
<dbReference type="AlphaFoldDB" id="A0A5N6ME77"/>
<proteinExistence type="predicted"/>
<keyword evidence="1" id="KW-0472">Membrane</keyword>
<reference evidence="2 3" key="1">
    <citation type="submission" date="2019-08" db="EMBL/GenBank/DDBJ databases">
        <title>Arthrobacter sp. nov., isolated from plateau pika and Tibetan wild ass.</title>
        <authorList>
            <person name="Ge Y."/>
        </authorList>
    </citation>
    <scope>NUCLEOTIDE SEQUENCE [LARGE SCALE GENOMIC DNA]</scope>
    <source>
        <strain evidence="2 3">785</strain>
    </source>
</reference>
<feature type="transmembrane region" description="Helical" evidence="1">
    <location>
        <begin position="52"/>
        <end position="74"/>
    </location>
</feature>